<reference evidence="4" key="1">
    <citation type="journal article" date="2019" name="Int. J. Syst. Evol. Microbiol.">
        <title>The Global Catalogue of Microorganisms (GCM) 10K type strain sequencing project: providing services to taxonomists for standard genome sequencing and annotation.</title>
        <authorList>
            <consortium name="The Broad Institute Genomics Platform"/>
            <consortium name="The Broad Institute Genome Sequencing Center for Infectious Disease"/>
            <person name="Wu L."/>
            <person name="Ma J."/>
        </authorList>
    </citation>
    <scope>NUCLEOTIDE SEQUENCE [LARGE SCALE GENOMIC DNA]</scope>
    <source>
        <strain evidence="4">TBRC 5781</strain>
    </source>
</reference>
<dbReference type="RefSeq" id="WP_247259682.1">
    <property type="nucleotide sequence ID" value="NZ_JALJQZ010000004.1"/>
</dbReference>
<dbReference type="InterPro" id="IPR052189">
    <property type="entry name" value="L-asp_N-monooxygenase_NS-form"/>
</dbReference>
<evidence type="ECO:0000313" key="3">
    <source>
        <dbReference type="EMBL" id="MFC3969633.1"/>
    </source>
</evidence>
<feature type="domain" description="FAD-dependent urate hydroxylase HpyO/Asp monooxygenase CreE-like FAD/NAD(P)-binding" evidence="2">
    <location>
        <begin position="11"/>
        <end position="162"/>
    </location>
</feature>
<keyword evidence="1" id="KW-1133">Transmembrane helix</keyword>
<comment type="caution">
    <text evidence="3">The sequence shown here is derived from an EMBL/GenBank/DDBJ whole genome shotgun (WGS) entry which is preliminary data.</text>
</comment>
<accession>A0ABV8ECK1</accession>
<evidence type="ECO:0000256" key="1">
    <source>
        <dbReference type="SAM" id="Phobius"/>
    </source>
</evidence>
<dbReference type="Proteomes" id="UP001595697">
    <property type="component" value="Unassembled WGS sequence"/>
</dbReference>
<keyword evidence="1" id="KW-0812">Transmembrane</keyword>
<dbReference type="PANTHER" id="PTHR40254">
    <property type="entry name" value="BLR0577 PROTEIN"/>
    <property type="match status" value="1"/>
</dbReference>
<dbReference type="EMBL" id="JBHSBD010000067">
    <property type="protein sequence ID" value="MFC3969633.1"/>
    <property type="molecule type" value="Genomic_DNA"/>
</dbReference>
<name>A0ABV8ECK1_9HYPH</name>
<proteinExistence type="predicted"/>
<dbReference type="SUPFAM" id="SSF51905">
    <property type="entry name" value="FAD/NAD(P)-binding domain"/>
    <property type="match status" value="1"/>
</dbReference>
<protein>
    <submittedName>
        <fullName evidence="3">FAD/NAD(P)-binding protein</fullName>
    </submittedName>
</protein>
<keyword evidence="1" id="KW-0472">Membrane</keyword>
<evidence type="ECO:0000313" key="4">
    <source>
        <dbReference type="Proteomes" id="UP001595697"/>
    </source>
</evidence>
<sequence>MSRDRGVPVVAVIGGGFSGAAFALHLVRRHQTGAQILVFEPRAQLGAGLAYSAEDPSHRINVPAARMSLYPDDPESFQRFVDSHGVRHTDPSILTPGGQAYPQRSVFGAYVQAELAPYLEKGAISHRQSRVRSVSRSGDRWLVVDETGSQTPADLVVIATTHPSPQLPSVLRAHATHPRLIADATVSEALANVGADESILIVGNGLTSADVIAMLSRQGHRGNIMAISRRGLRSRGHLAVAQEPFGDFLSHPAKRASELLRRIRQTLRSAETQGLSWHSVIDAVRSQGSGIWQALPMEERRRVARLARPFWDVHRFRIAPQVEQVIEENLKEGRLEVAAAFLKSIDAKDQGFDVVLASKGREQSPRHFDRIIVTTGPAHDGILASQPFLQTLQAAGHLNNCPTGLGIACDATSRAVDSTGKADPSLLIAGPLARGTFGELMGLPQVTEHAVFVADEAAAELRRLQATVPDCSLHPHPSSGPAAIANPTIQLERQRVRS</sequence>
<feature type="transmembrane region" description="Helical" evidence="1">
    <location>
        <begin position="6"/>
        <end position="27"/>
    </location>
</feature>
<dbReference type="InterPro" id="IPR038732">
    <property type="entry name" value="HpyO/CreE_NAD-binding"/>
</dbReference>
<dbReference type="Pfam" id="PF13454">
    <property type="entry name" value="NAD_binding_9"/>
    <property type="match status" value="1"/>
</dbReference>
<organism evidence="3 4">
    <name type="scientific">Rhizobium lemnae</name>
    <dbReference type="NCBI Taxonomy" id="1214924"/>
    <lineage>
        <taxon>Bacteria</taxon>
        <taxon>Pseudomonadati</taxon>
        <taxon>Pseudomonadota</taxon>
        <taxon>Alphaproteobacteria</taxon>
        <taxon>Hyphomicrobiales</taxon>
        <taxon>Rhizobiaceae</taxon>
        <taxon>Rhizobium/Agrobacterium group</taxon>
        <taxon>Rhizobium</taxon>
    </lineage>
</organism>
<dbReference type="InterPro" id="IPR036188">
    <property type="entry name" value="FAD/NAD-bd_sf"/>
</dbReference>
<dbReference type="PANTHER" id="PTHR40254:SF1">
    <property type="entry name" value="BLR0577 PROTEIN"/>
    <property type="match status" value="1"/>
</dbReference>
<dbReference type="Gene3D" id="3.50.50.60">
    <property type="entry name" value="FAD/NAD(P)-binding domain"/>
    <property type="match status" value="1"/>
</dbReference>
<keyword evidence="4" id="KW-1185">Reference proteome</keyword>
<gene>
    <name evidence="3" type="ORF">ACFOVS_16085</name>
</gene>
<evidence type="ECO:0000259" key="2">
    <source>
        <dbReference type="Pfam" id="PF13454"/>
    </source>
</evidence>